<reference evidence="8 9" key="1">
    <citation type="submission" date="2019-10" db="EMBL/GenBank/DDBJ databases">
        <title>Isolation, Identification of Microvirga thermotolerans HR1, a novel thermophilic bacterium and Comparative Genomics of the genus Microvirga.</title>
        <authorList>
            <person name="Li J."/>
            <person name="Zhang W."/>
            <person name="Lin M."/>
            <person name="Wang J."/>
        </authorList>
    </citation>
    <scope>NUCLEOTIDE SEQUENCE [LARGE SCALE GENOMIC DNA]</scope>
    <source>
        <strain evidence="8 9">HR1</strain>
    </source>
</reference>
<dbReference type="CDD" id="cd02440">
    <property type="entry name" value="AdoMet_MTases"/>
    <property type="match status" value="1"/>
</dbReference>
<evidence type="ECO:0000256" key="3">
    <source>
        <dbReference type="ARBA" id="ARBA00022679"/>
    </source>
</evidence>
<dbReference type="PANTHER" id="PTHR22807">
    <property type="entry name" value="NOP2 YEAST -RELATED NOL1/NOP2/FMU SUN DOMAIN-CONTAINING"/>
    <property type="match status" value="1"/>
</dbReference>
<keyword evidence="9" id="KW-1185">Reference proteome</keyword>
<keyword evidence="3 6" id="KW-0808">Transferase</keyword>
<evidence type="ECO:0000256" key="4">
    <source>
        <dbReference type="ARBA" id="ARBA00022691"/>
    </source>
</evidence>
<feature type="binding site" evidence="6">
    <location>
        <position position="269"/>
    </location>
    <ligand>
        <name>S-adenosyl-L-methionine</name>
        <dbReference type="ChEBI" id="CHEBI:59789"/>
    </ligand>
</feature>
<evidence type="ECO:0000259" key="7">
    <source>
        <dbReference type="PROSITE" id="PS51686"/>
    </source>
</evidence>
<dbReference type="GO" id="GO:0003723">
    <property type="term" value="F:RNA binding"/>
    <property type="evidence" value="ECO:0007669"/>
    <property type="project" value="UniProtKB-UniRule"/>
</dbReference>
<evidence type="ECO:0000256" key="5">
    <source>
        <dbReference type="ARBA" id="ARBA00022884"/>
    </source>
</evidence>
<feature type="binding site" evidence="6">
    <location>
        <position position="310"/>
    </location>
    <ligand>
        <name>S-adenosyl-L-methionine</name>
        <dbReference type="ChEBI" id="CHEBI:59789"/>
    </ligand>
</feature>
<dbReference type="FunFam" id="3.40.50.150:FF:000257">
    <property type="entry name" value="16S rRNA methyltransferase"/>
    <property type="match status" value="1"/>
</dbReference>
<dbReference type="SUPFAM" id="SSF48013">
    <property type="entry name" value="NusB-like"/>
    <property type="match status" value="1"/>
</dbReference>
<dbReference type="PROSITE" id="PS01153">
    <property type="entry name" value="NOL1_NOP2_SUN"/>
    <property type="match status" value="1"/>
</dbReference>
<dbReference type="PANTHER" id="PTHR22807:SF61">
    <property type="entry name" value="NOL1_NOP2_SUN FAMILY PROTEIN _ ANTITERMINATION NUSB DOMAIN-CONTAINING PROTEIN"/>
    <property type="match status" value="1"/>
</dbReference>
<protein>
    <submittedName>
        <fullName evidence="8">Methyltransferase domain-containing protein</fullName>
    </submittedName>
</protein>
<name>A0A5P9K206_9HYPH</name>
<dbReference type="InterPro" id="IPR029063">
    <property type="entry name" value="SAM-dependent_MTases_sf"/>
</dbReference>
<dbReference type="SUPFAM" id="SSF53335">
    <property type="entry name" value="S-adenosyl-L-methionine-dependent methyltransferases"/>
    <property type="match status" value="1"/>
</dbReference>
<dbReference type="InterPro" id="IPR018314">
    <property type="entry name" value="RsmB/NOL1/NOP2-like_CS"/>
</dbReference>
<dbReference type="PROSITE" id="PS51686">
    <property type="entry name" value="SAM_MT_RSMB_NOP"/>
    <property type="match status" value="1"/>
</dbReference>
<proteinExistence type="inferred from homology"/>
<dbReference type="EMBL" id="CP045423">
    <property type="protein sequence ID" value="QFU17996.1"/>
    <property type="molecule type" value="Genomic_DNA"/>
</dbReference>
<dbReference type="InterPro" id="IPR035926">
    <property type="entry name" value="NusB-like_sf"/>
</dbReference>
<dbReference type="KEGG" id="mico:GDR74_02095"/>
<dbReference type="GO" id="GO:0008173">
    <property type="term" value="F:RNA methyltransferase activity"/>
    <property type="evidence" value="ECO:0007669"/>
    <property type="project" value="InterPro"/>
</dbReference>
<feature type="active site" description="Nucleophile" evidence="6">
    <location>
        <position position="363"/>
    </location>
</feature>
<evidence type="ECO:0000313" key="9">
    <source>
        <dbReference type="Proteomes" id="UP000325614"/>
    </source>
</evidence>
<gene>
    <name evidence="8" type="ORF">GDR74_02095</name>
</gene>
<sequence>MDRSEAQTGLGPRRLAWNAVTETLKRRVPLDDVLDELAPAEGLPPRDEALARAIAVVTFRRLGTLGWALRERLTKGSRDERLLNLLAVGAAQILFLDVPDHAAVDTAVRLAQEDGRLRHAGGLVNAVLRRVARERDAVLSARDPWLDTPGWLERRWVARYGEETAARIAEAHRAGASVDLTAKGEAAAVAARVGGLLLPTGSVRLTERTAIRDLPGYAEGEWWVQDAAAALPARLLRVRPGERVADLCAAPGGKTAQLAAAGADVLAVDRSPRRLKRLQDNVARLGLRARTLAADAEKLDEAPFDAILLDAPCSATGTIRRHPDVAWTKGEEDVAKLAALQARLLDRAAHLLKEGGRLVYCTCSLEAEEGERQAEAFLARHPDFVRLPVEASEIGGLGECLTPDGDLRTLPFHLSAPDGGRGGMDGFFAARFVKRSPLQAPD</sequence>
<dbReference type="PRINTS" id="PR02008">
    <property type="entry name" value="RCMTFAMILY"/>
</dbReference>
<dbReference type="InterPro" id="IPR006027">
    <property type="entry name" value="NusB_RsmB_TIM44"/>
</dbReference>
<organism evidence="8 9">
    <name type="scientific">Microvirga thermotolerans</name>
    <dbReference type="NCBI Taxonomy" id="2651334"/>
    <lineage>
        <taxon>Bacteria</taxon>
        <taxon>Pseudomonadati</taxon>
        <taxon>Pseudomonadota</taxon>
        <taxon>Alphaproteobacteria</taxon>
        <taxon>Hyphomicrobiales</taxon>
        <taxon>Methylobacteriaceae</taxon>
        <taxon>Microvirga</taxon>
    </lineage>
</organism>
<evidence type="ECO:0000313" key="8">
    <source>
        <dbReference type="EMBL" id="QFU17996.1"/>
    </source>
</evidence>
<keyword evidence="2 6" id="KW-0489">Methyltransferase</keyword>
<dbReference type="Pfam" id="PF01189">
    <property type="entry name" value="Methyltr_RsmB-F"/>
    <property type="match status" value="1"/>
</dbReference>
<dbReference type="InterPro" id="IPR001678">
    <property type="entry name" value="MeTrfase_RsmB-F_NOP2_dom"/>
</dbReference>
<dbReference type="Pfam" id="PF01029">
    <property type="entry name" value="NusB"/>
    <property type="match status" value="1"/>
</dbReference>
<dbReference type="Gene3D" id="3.40.50.150">
    <property type="entry name" value="Vaccinia Virus protein VP39"/>
    <property type="match status" value="1"/>
</dbReference>
<feature type="binding site" evidence="6">
    <location>
        <begin position="248"/>
        <end position="254"/>
    </location>
    <ligand>
        <name>S-adenosyl-L-methionine</name>
        <dbReference type="ChEBI" id="CHEBI:59789"/>
    </ligand>
</feature>
<feature type="domain" description="SAM-dependent MTase RsmB/NOP-type" evidence="7">
    <location>
        <begin position="154"/>
        <end position="435"/>
    </location>
</feature>
<dbReference type="AlphaFoldDB" id="A0A5P9K206"/>
<accession>A0A5P9K206</accession>
<dbReference type="Proteomes" id="UP000325614">
    <property type="component" value="Chromosome"/>
</dbReference>
<comment type="caution">
    <text evidence="6">Lacks conserved residue(s) required for the propagation of feature annotation.</text>
</comment>
<dbReference type="GO" id="GO:0006355">
    <property type="term" value="P:regulation of DNA-templated transcription"/>
    <property type="evidence" value="ECO:0007669"/>
    <property type="project" value="InterPro"/>
</dbReference>
<dbReference type="GO" id="GO:0001510">
    <property type="term" value="P:RNA methylation"/>
    <property type="evidence" value="ECO:0007669"/>
    <property type="project" value="InterPro"/>
</dbReference>
<dbReference type="InterPro" id="IPR023267">
    <property type="entry name" value="RCMT"/>
</dbReference>
<evidence type="ECO:0000256" key="1">
    <source>
        <dbReference type="ARBA" id="ARBA00007494"/>
    </source>
</evidence>
<dbReference type="InterPro" id="IPR049560">
    <property type="entry name" value="MeTrfase_RsmB-F_NOP2_cat"/>
</dbReference>
<evidence type="ECO:0000256" key="6">
    <source>
        <dbReference type="PROSITE-ProRule" id="PRU01023"/>
    </source>
</evidence>
<evidence type="ECO:0000256" key="2">
    <source>
        <dbReference type="ARBA" id="ARBA00022603"/>
    </source>
</evidence>
<comment type="similarity">
    <text evidence="1 6">Belongs to the class I-like SAM-binding methyltransferase superfamily. RsmB/NOP family.</text>
</comment>
<keyword evidence="5 6" id="KW-0694">RNA-binding</keyword>
<keyword evidence="4 6" id="KW-0949">S-adenosyl-L-methionine</keyword>
<dbReference type="Gene3D" id="1.10.940.10">
    <property type="entry name" value="NusB-like"/>
    <property type="match status" value="1"/>
</dbReference>